<organism evidence="10 11">
    <name type="scientific">Megasphaera paucivorans</name>
    <dbReference type="NCBI Taxonomy" id="349095"/>
    <lineage>
        <taxon>Bacteria</taxon>
        <taxon>Bacillati</taxon>
        <taxon>Bacillota</taxon>
        <taxon>Negativicutes</taxon>
        <taxon>Veillonellales</taxon>
        <taxon>Veillonellaceae</taxon>
        <taxon>Megasphaera</taxon>
    </lineage>
</organism>
<dbReference type="STRING" id="349095.SAMN05660299_00708"/>
<sequence length="287" mass="30842">MGLLASQVINGLTNTSILFLVAVGLVVIFGLLDVVNMAHGEFIMFGAYSAVVCVNTLHLPFVVAVLIAALFTALIGSVVERFIIQRLYGKVAETLLGTFALSYIFQQLVRTIFGPEDQLMALPIDTTLHFGSIVVPVYNVVLLVVSVIVLAGTLLLLIKTKFGMQLRANVQNRTMVQCLGVNSARIDNLTFSYGCALAGLAGALIAPVKSVTPDMGVTYVVDSFMVVVLGGLNSIFGSFMGSFVVSESSTVMAGYMSEITAKLLIFIVIIGVIRFRPQGLFFNKDKR</sequence>
<dbReference type="GO" id="GO:0006865">
    <property type="term" value="P:amino acid transport"/>
    <property type="evidence" value="ECO:0007669"/>
    <property type="project" value="UniProtKB-KW"/>
</dbReference>
<feature type="transmembrane region" description="Helical" evidence="9">
    <location>
        <begin position="133"/>
        <end position="158"/>
    </location>
</feature>
<dbReference type="PANTHER" id="PTHR11795:SF447">
    <property type="entry name" value="ABC TRANSPORTER PERMEASE PROTEIN"/>
    <property type="match status" value="1"/>
</dbReference>
<gene>
    <name evidence="10" type="ORF">SAMN05660299_00708</name>
</gene>
<evidence type="ECO:0000256" key="5">
    <source>
        <dbReference type="ARBA" id="ARBA00022970"/>
    </source>
</evidence>
<evidence type="ECO:0000256" key="8">
    <source>
        <dbReference type="ARBA" id="ARBA00037998"/>
    </source>
</evidence>
<dbReference type="GO" id="GO:0022857">
    <property type="term" value="F:transmembrane transporter activity"/>
    <property type="evidence" value="ECO:0007669"/>
    <property type="project" value="InterPro"/>
</dbReference>
<dbReference type="InterPro" id="IPR052157">
    <property type="entry name" value="BCAA_transport_permease"/>
</dbReference>
<dbReference type="PANTHER" id="PTHR11795">
    <property type="entry name" value="BRANCHED-CHAIN AMINO ACID TRANSPORT SYSTEM PERMEASE PROTEIN LIVH"/>
    <property type="match status" value="1"/>
</dbReference>
<feature type="transmembrane region" description="Helical" evidence="9">
    <location>
        <begin position="259"/>
        <end position="277"/>
    </location>
</feature>
<dbReference type="OrthoDB" id="9807115at2"/>
<feature type="transmembrane region" description="Helical" evidence="9">
    <location>
        <begin position="91"/>
        <end position="113"/>
    </location>
</feature>
<evidence type="ECO:0000256" key="7">
    <source>
        <dbReference type="ARBA" id="ARBA00023136"/>
    </source>
</evidence>
<evidence type="ECO:0000256" key="1">
    <source>
        <dbReference type="ARBA" id="ARBA00004651"/>
    </source>
</evidence>
<evidence type="ECO:0000256" key="9">
    <source>
        <dbReference type="SAM" id="Phobius"/>
    </source>
</evidence>
<name>A0A1G9SFW2_9FIRM</name>
<evidence type="ECO:0000313" key="10">
    <source>
        <dbReference type="EMBL" id="SDM34329.1"/>
    </source>
</evidence>
<comment type="similarity">
    <text evidence="8">Belongs to the binding-protein-dependent transport system permease family. LivHM subfamily.</text>
</comment>
<keyword evidence="2" id="KW-0813">Transport</keyword>
<evidence type="ECO:0000313" key="11">
    <source>
        <dbReference type="Proteomes" id="UP000199309"/>
    </source>
</evidence>
<dbReference type="EMBL" id="FNHQ01000005">
    <property type="protein sequence ID" value="SDM34329.1"/>
    <property type="molecule type" value="Genomic_DNA"/>
</dbReference>
<evidence type="ECO:0000256" key="3">
    <source>
        <dbReference type="ARBA" id="ARBA00022475"/>
    </source>
</evidence>
<dbReference type="GO" id="GO:0005886">
    <property type="term" value="C:plasma membrane"/>
    <property type="evidence" value="ECO:0007669"/>
    <property type="project" value="UniProtKB-SubCell"/>
</dbReference>
<evidence type="ECO:0000256" key="4">
    <source>
        <dbReference type="ARBA" id="ARBA00022692"/>
    </source>
</evidence>
<protein>
    <submittedName>
        <fullName evidence="10">Urea transport system permease protein</fullName>
    </submittedName>
</protein>
<dbReference type="Proteomes" id="UP000199309">
    <property type="component" value="Unassembled WGS sequence"/>
</dbReference>
<keyword evidence="7 9" id="KW-0472">Membrane</keyword>
<evidence type="ECO:0000256" key="6">
    <source>
        <dbReference type="ARBA" id="ARBA00022989"/>
    </source>
</evidence>
<dbReference type="InterPro" id="IPR017779">
    <property type="entry name" value="ABC_UrtB_bac"/>
</dbReference>
<dbReference type="CDD" id="cd06582">
    <property type="entry name" value="TM_PBP1_LivH_like"/>
    <property type="match status" value="1"/>
</dbReference>
<keyword evidence="6 9" id="KW-1133">Transmembrane helix</keyword>
<feature type="transmembrane region" description="Helical" evidence="9">
    <location>
        <begin position="57"/>
        <end position="79"/>
    </location>
</feature>
<evidence type="ECO:0000256" key="2">
    <source>
        <dbReference type="ARBA" id="ARBA00022448"/>
    </source>
</evidence>
<keyword evidence="11" id="KW-1185">Reference proteome</keyword>
<accession>A0A1G9SFW2</accession>
<dbReference type="RefSeq" id="WP_091648202.1">
    <property type="nucleotide sequence ID" value="NZ_FNHQ01000005.1"/>
</dbReference>
<keyword evidence="4 9" id="KW-0812">Transmembrane</keyword>
<comment type="subcellular location">
    <subcellularLocation>
        <location evidence="1">Cell membrane</location>
        <topology evidence="1">Multi-pass membrane protein</topology>
    </subcellularLocation>
</comment>
<keyword evidence="5" id="KW-0029">Amino-acid transport</keyword>
<keyword evidence="3" id="KW-1003">Cell membrane</keyword>
<reference evidence="10 11" key="1">
    <citation type="submission" date="2016-10" db="EMBL/GenBank/DDBJ databases">
        <authorList>
            <person name="de Groot N.N."/>
        </authorList>
    </citation>
    <scope>NUCLEOTIDE SEQUENCE [LARGE SCALE GENOMIC DNA]</scope>
    <source>
        <strain evidence="10 11">DSM 16981</strain>
    </source>
</reference>
<dbReference type="NCBIfam" id="TIGR03409">
    <property type="entry name" value="urea_trans_UrtB"/>
    <property type="match status" value="1"/>
</dbReference>
<feature type="transmembrane region" description="Helical" evidence="9">
    <location>
        <begin position="219"/>
        <end position="239"/>
    </location>
</feature>
<dbReference type="AlphaFoldDB" id="A0A1G9SFW2"/>
<feature type="transmembrane region" description="Helical" evidence="9">
    <location>
        <begin position="12"/>
        <end position="37"/>
    </location>
</feature>
<dbReference type="InterPro" id="IPR001851">
    <property type="entry name" value="ABC_transp_permease"/>
</dbReference>
<dbReference type="Pfam" id="PF02653">
    <property type="entry name" value="BPD_transp_2"/>
    <property type="match status" value="1"/>
</dbReference>
<proteinExistence type="inferred from homology"/>